<gene>
    <name evidence="2" type="ORF">DKG77_06785</name>
</gene>
<proteinExistence type="predicted"/>
<evidence type="ECO:0000313" key="3">
    <source>
        <dbReference type="Proteomes" id="UP000245762"/>
    </source>
</evidence>
<evidence type="ECO:0000313" key="2">
    <source>
        <dbReference type="EMBL" id="PWL37992.1"/>
    </source>
</evidence>
<comment type="caution">
    <text evidence="2">The sequence shown here is derived from an EMBL/GenBank/DDBJ whole genome shotgun (WGS) entry which is preliminary data.</text>
</comment>
<name>A0A316KUV1_9FLAO</name>
<feature type="transmembrane region" description="Helical" evidence="1">
    <location>
        <begin position="29"/>
        <end position="46"/>
    </location>
</feature>
<protein>
    <submittedName>
        <fullName evidence="2">Uncharacterized protein</fullName>
    </submittedName>
</protein>
<dbReference type="AlphaFoldDB" id="A0A316KUV1"/>
<sequence>MWNNNCHKIWVKQQQHFSIKRVYSKLQRFASIVLVSFMLGISNVILEEDRMINDSYNKVELQEIQDEDENL</sequence>
<dbReference type="Proteomes" id="UP000245762">
    <property type="component" value="Unassembled WGS sequence"/>
</dbReference>
<evidence type="ECO:0000256" key="1">
    <source>
        <dbReference type="SAM" id="Phobius"/>
    </source>
</evidence>
<keyword evidence="1" id="KW-1133">Transmembrane helix</keyword>
<accession>A0A316KUV1</accession>
<reference evidence="2 3" key="1">
    <citation type="submission" date="2018-05" db="EMBL/GenBank/DDBJ databases">
        <title>Complete genome sequence of Flagellimonas aquimarina ECD12 isolated from seaweed Ecklonia cava.</title>
        <authorList>
            <person name="Choi S."/>
            <person name="Seong C."/>
        </authorList>
    </citation>
    <scope>NUCLEOTIDE SEQUENCE [LARGE SCALE GENOMIC DNA]</scope>
    <source>
        <strain evidence="2 3">ECD12</strain>
    </source>
</reference>
<keyword evidence="3" id="KW-1185">Reference proteome</keyword>
<dbReference type="EMBL" id="QGEG01000002">
    <property type="protein sequence ID" value="PWL37992.1"/>
    <property type="molecule type" value="Genomic_DNA"/>
</dbReference>
<keyword evidence="1" id="KW-0472">Membrane</keyword>
<organism evidence="2 3">
    <name type="scientific">Flagellimonas aquimarina</name>
    <dbReference type="NCBI Taxonomy" id="2201895"/>
    <lineage>
        <taxon>Bacteria</taxon>
        <taxon>Pseudomonadati</taxon>
        <taxon>Bacteroidota</taxon>
        <taxon>Flavobacteriia</taxon>
        <taxon>Flavobacteriales</taxon>
        <taxon>Flavobacteriaceae</taxon>
        <taxon>Flagellimonas</taxon>
    </lineage>
</organism>
<keyword evidence="1" id="KW-0812">Transmembrane</keyword>